<evidence type="ECO:0000259" key="2">
    <source>
        <dbReference type="PROSITE" id="PS50887"/>
    </source>
</evidence>
<dbReference type="CDD" id="cd12914">
    <property type="entry name" value="PDC1_DGC_like"/>
    <property type="match status" value="1"/>
</dbReference>
<dbReference type="SMART" id="SM00267">
    <property type="entry name" value="GGDEF"/>
    <property type="match status" value="1"/>
</dbReference>
<dbReference type="CDD" id="cd00130">
    <property type="entry name" value="PAS"/>
    <property type="match status" value="1"/>
</dbReference>
<dbReference type="InterPro" id="IPR013656">
    <property type="entry name" value="PAS_4"/>
</dbReference>
<dbReference type="SUPFAM" id="SSF55785">
    <property type="entry name" value="PYP-like sensor domain (PAS domain)"/>
    <property type="match status" value="1"/>
</dbReference>
<dbReference type="NCBIfam" id="TIGR00254">
    <property type="entry name" value="GGDEF"/>
    <property type="match status" value="1"/>
</dbReference>
<sequence length="623" mass="66589">MTPGSRFGRFARTLETYVALPLFALLSLAAIWIATLHFVDVEREAARNAASDATREQLDTYEAQMVRSLTAIDQTLKVVAYSVQMNGPRAALPALRTQGLLPPGLLFQVSVSDRDGRIVDSNPPTPAPDISQEAYFTAHATGKAGASFVSAPIHAVAGQEALLYFTRGIKDGSGRFAGVAIVAVDPAYFTSAYERSRAGERGLLALVGDDGTARSVRIGDKVSAGGRFAIDGLDVLTPRATAPDGVVRYGGAHRLHGFPLTAVVGLAADEQMAAFEQHRRTYILAASAASALLLVVVALISAWSWQLAKARRRERRAQETYQAASEASLDAVFVLRGVAGHDGHAADFLVEDSNRRAELLTGVPKAAQRGRPLVELLPYSRTNGMYDELARVVTGKVAVETEWQAGSGPNTGRWLQRQIVPVQDGAVLMVRDITERKQAEESARHMAQHDELTGLPNRSLIRERLDAAVHEAQRGGTHLALAFIDLDGFKAVNDSLGHQAGDVLLQVIGQRMQACLGPGQTLGRLGGDEFVILLPDVADSVADSVPAIGPLLERVLSAVAEPVQIGDQAASVGCSMGVAVYPRDGDDPRTLMTNADAAMYHAKELGKHNFQFYQPGMNAAVAD</sequence>
<dbReference type="Pfam" id="PF00990">
    <property type="entry name" value="GGDEF"/>
    <property type="match status" value="1"/>
</dbReference>
<dbReference type="InterPro" id="IPR000160">
    <property type="entry name" value="GGDEF_dom"/>
</dbReference>
<dbReference type="EMBL" id="VLLB01000005">
    <property type="protein sequence ID" value="TWI64390.1"/>
    <property type="molecule type" value="Genomic_DNA"/>
</dbReference>
<proteinExistence type="predicted"/>
<name>A0A562R7J7_9BURK</name>
<dbReference type="OrthoDB" id="9813903at2"/>
<accession>A0A562R7J7</accession>
<dbReference type="PROSITE" id="PS50887">
    <property type="entry name" value="GGDEF"/>
    <property type="match status" value="1"/>
</dbReference>
<feature type="transmembrane region" description="Helical" evidence="1">
    <location>
        <begin position="282"/>
        <end position="305"/>
    </location>
</feature>
<keyword evidence="1" id="KW-0472">Membrane</keyword>
<gene>
    <name evidence="3" type="ORF">IP91_03160</name>
</gene>
<dbReference type="InterPro" id="IPR052155">
    <property type="entry name" value="Biofilm_reg_signaling"/>
</dbReference>
<dbReference type="RefSeq" id="WP_145650044.1">
    <property type="nucleotide sequence ID" value="NZ_VLLB01000005.1"/>
</dbReference>
<dbReference type="SUPFAM" id="SSF55073">
    <property type="entry name" value="Nucleotide cyclase"/>
    <property type="match status" value="1"/>
</dbReference>
<dbReference type="InterPro" id="IPR000014">
    <property type="entry name" value="PAS"/>
</dbReference>
<organism evidence="3 4">
    <name type="scientific">Pseudoduganella lurida</name>
    <dbReference type="NCBI Taxonomy" id="1036180"/>
    <lineage>
        <taxon>Bacteria</taxon>
        <taxon>Pseudomonadati</taxon>
        <taxon>Pseudomonadota</taxon>
        <taxon>Betaproteobacteria</taxon>
        <taxon>Burkholderiales</taxon>
        <taxon>Oxalobacteraceae</taxon>
        <taxon>Telluria group</taxon>
        <taxon>Pseudoduganella</taxon>
    </lineage>
</organism>
<dbReference type="Gene3D" id="3.30.70.270">
    <property type="match status" value="1"/>
</dbReference>
<dbReference type="Gene3D" id="3.30.450.20">
    <property type="entry name" value="PAS domain"/>
    <property type="match status" value="3"/>
</dbReference>
<feature type="domain" description="GGDEF" evidence="2">
    <location>
        <begin position="477"/>
        <end position="615"/>
    </location>
</feature>
<evidence type="ECO:0000256" key="1">
    <source>
        <dbReference type="SAM" id="Phobius"/>
    </source>
</evidence>
<dbReference type="InterPro" id="IPR035965">
    <property type="entry name" value="PAS-like_dom_sf"/>
</dbReference>
<dbReference type="CDD" id="cd12915">
    <property type="entry name" value="PDC2_DGC_like"/>
    <property type="match status" value="1"/>
</dbReference>
<dbReference type="PANTHER" id="PTHR44757:SF2">
    <property type="entry name" value="BIOFILM ARCHITECTURE MAINTENANCE PROTEIN MBAA"/>
    <property type="match status" value="1"/>
</dbReference>
<evidence type="ECO:0000313" key="3">
    <source>
        <dbReference type="EMBL" id="TWI64390.1"/>
    </source>
</evidence>
<comment type="caution">
    <text evidence="3">The sequence shown here is derived from an EMBL/GenBank/DDBJ whole genome shotgun (WGS) entry which is preliminary data.</text>
</comment>
<dbReference type="InterPro" id="IPR029787">
    <property type="entry name" value="Nucleotide_cyclase"/>
</dbReference>
<dbReference type="PANTHER" id="PTHR44757">
    <property type="entry name" value="DIGUANYLATE CYCLASE DGCP"/>
    <property type="match status" value="1"/>
</dbReference>
<dbReference type="Pfam" id="PF08448">
    <property type="entry name" value="PAS_4"/>
    <property type="match status" value="1"/>
</dbReference>
<keyword evidence="4" id="KW-1185">Reference proteome</keyword>
<dbReference type="Proteomes" id="UP000318431">
    <property type="component" value="Unassembled WGS sequence"/>
</dbReference>
<dbReference type="CDD" id="cd01949">
    <property type="entry name" value="GGDEF"/>
    <property type="match status" value="1"/>
</dbReference>
<reference evidence="3 4" key="1">
    <citation type="journal article" date="2015" name="Stand. Genomic Sci.">
        <title>Genomic Encyclopedia of Bacterial and Archaeal Type Strains, Phase III: the genomes of soil and plant-associated and newly described type strains.</title>
        <authorList>
            <person name="Whitman W.B."/>
            <person name="Woyke T."/>
            <person name="Klenk H.P."/>
            <person name="Zhou Y."/>
            <person name="Lilburn T.G."/>
            <person name="Beck B.J."/>
            <person name="De Vos P."/>
            <person name="Vandamme P."/>
            <person name="Eisen J.A."/>
            <person name="Garrity G."/>
            <person name="Hugenholtz P."/>
            <person name="Kyrpides N.C."/>
        </authorList>
    </citation>
    <scope>NUCLEOTIDE SEQUENCE [LARGE SCALE GENOMIC DNA]</scope>
    <source>
        <strain evidence="3 4">CGMCC 1.10822</strain>
    </source>
</reference>
<keyword evidence="1" id="KW-1133">Transmembrane helix</keyword>
<keyword evidence="1" id="KW-0812">Transmembrane</keyword>
<feature type="transmembrane region" description="Helical" evidence="1">
    <location>
        <begin position="20"/>
        <end position="39"/>
    </location>
</feature>
<dbReference type="AlphaFoldDB" id="A0A562R7J7"/>
<evidence type="ECO:0000313" key="4">
    <source>
        <dbReference type="Proteomes" id="UP000318431"/>
    </source>
</evidence>
<protein>
    <submittedName>
        <fullName evidence="3">Diguanylate cyclase (GGDEF)-like protein</fullName>
    </submittedName>
</protein>
<dbReference type="InterPro" id="IPR043128">
    <property type="entry name" value="Rev_trsase/Diguanyl_cyclase"/>
</dbReference>